<proteinExistence type="predicted"/>
<accession>A0A6H0AB65</accession>
<organism evidence="1">
    <name type="scientific">Klebsiella pneumoniae</name>
    <dbReference type="NCBI Taxonomy" id="573"/>
    <lineage>
        <taxon>Bacteria</taxon>
        <taxon>Pseudomonadati</taxon>
        <taxon>Pseudomonadota</taxon>
        <taxon>Gammaproteobacteria</taxon>
        <taxon>Enterobacterales</taxon>
        <taxon>Enterobacteriaceae</taxon>
        <taxon>Klebsiella/Raoultella group</taxon>
        <taxon>Klebsiella</taxon>
        <taxon>Klebsiella pneumoniae complex</taxon>
    </lineage>
</organism>
<dbReference type="EMBL" id="MN824002">
    <property type="protein sequence ID" value="QIS36891.1"/>
    <property type="molecule type" value="Genomic_DNA"/>
</dbReference>
<evidence type="ECO:0000313" key="1">
    <source>
        <dbReference type="EMBL" id="QIS36891.1"/>
    </source>
</evidence>
<dbReference type="AlphaFoldDB" id="A0A6H0AB65"/>
<reference evidence="1" key="1">
    <citation type="submission" date="2019-12" db="EMBL/GenBank/DDBJ databases">
        <title>Complete sequence of Tn6502.</title>
        <authorList>
            <person name="Zhou D."/>
        </authorList>
    </citation>
    <scope>NUCLEOTIDE SEQUENCE</scope>
    <source>
        <strain evidence="1">N201205880</strain>
        <plasmid evidence="1">p205880-2FIIK</plasmid>
    </source>
</reference>
<protein>
    <submittedName>
        <fullName evidence="1">Uncharacterized protein</fullName>
    </submittedName>
</protein>
<sequence>MSLLTYCYETQHPTADADTGAQKFWLIRQLLRREGLQLVTNAYTAFII</sequence>
<geneLocation type="plasmid" evidence="1">
    <name>p205880-2FIIK</name>
</geneLocation>
<keyword evidence="1" id="KW-0614">Plasmid</keyword>
<name>A0A6H0AB65_KLEPN</name>